<dbReference type="Proteomes" id="UP001497497">
    <property type="component" value="Unassembled WGS sequence"/>
</dbReference>
<keyword evidence="1" id="KW-0540">Nuclease</keyword>
<reference evidence="5 6" key="1">
    <citation type="submission" date="2024-04" db="EMBL/GenBank/DDBJ databases">
        <authorList>
            <consortium name="Genoscope - CEA"/>
            <person name="William W."/>
        </authorList>
    </citation>
    <scope>NUCLEOTIDE SEQUENCE [LARGE SCALE GENOMIC DNA]</scope>
</reference>
<keyword evidence="3" id="KW-0269">Exonuclease</keyword>
<dbReference type="Gene3D" id="3.30.420.10">
    <property type="entry name" value="Ribonuclease H-like superfamily/Ribonuclease H"/>
    <property type="match status" value="1"/>
</dbReference>
<evidence type="ECO:0000313" key="6">
    <source>
        <dbReference type="Proteomes" id="UP001497497"/>
    </source>
</evidence>
<evidence type="ECO:0000313" key="5">
    <source>
        <dbReference type="EMBL" id="CAL1528279.1"/>
    </source>
</evidence>
<evidence type="ECO:0000259" key="4">
    <source>
        <dbReference type="Pfam" id="PF00929"/>
    </source>
</evidence>
<dbReference type="InterPro" id="IPR012337">
    <property type="entry name" value="RNaseH-like_sf"/>
</dbReference>
<accession>A0AAV2H737</accession>
<gene>
    <name evidence="5" type="ORF">GSLYS_00002449001</name>
</gene>
<organism evidence="5 6">
    <name type="scientific">Lymnaea stagnalis</name>
    <name type="common">Great pond snail</name>
    <name type="synonym">Helix stagnalis</name>
    <dbReference type="NCBI Taxonomy" id="6523"/>
    <lineage>
        <taxon>Eukaryota</taxon>
        <taxon>Metazoa</taxon>
        <taxon>Spiralia</taxon>
        <taxon>Lophotrochozoa</taxon>
        <taxon>Mollusca</taxon>
        <taxon>Gastropoda</taxon>
        <taxon>Heterobranchia</taxon>
        <taxon>Euthyneura</taxon>
        <taxon>Panpulmonata</taxon>
        <taxon>Hygrophila</taxon>
        <taxon>Lymnaeoidea</taxon>
        <taxon>Lymnaeidae</taxon>
        <taxon>Lymnaea</taxon>
    </lineage>
</organism>
<dbReference type="PANTHER" id="PTHR23044:SF61">
    <property type="entry name" value="3'-5' EXORIBONUCLEASE 1-RELATED"/>
    <property type="match status" value="1"/>
</dbReference>
<dbReference type="InterPro" id="IPR051274">
    <property type="entry name" value="3-5_Exoribonuclease"/>
</dbReference>
<dbReference type="GO" id="GO:0000175">
    <property type="term" value="F:3'-5'-RNA exonuclease activity"/>
    <property type="evidence" value="ECO:0007669"/>
    <property type="project" value="InterPro"/>
</dbReference>
<evidence type="ECO:0000256" key="3">
    <source>
        <dbReference type="ARBA" id="ARBA00022839"/>
    </source>
</evidence>
<dbReference type="InterPro" id="IPR013520">
    <property type="entry name" value="Ribonucl_H"/>
</dbReference>
<evidence type="ECO:0000256" key="1">
    <source>
        <dbReference type="ARBA" id="ARBA00022722"/>
    </source>
</evidence>
<feature type="domain" description="Exonuclease" evidence="4">
    <location>
        <begin position="7"/>
        <end position="95"/>
    </location>
</feature>
<feature type="non-terminal residue" evidence="5">
    <location>
        <position position="1"/>
    </location>
</feature>
<sequence>QIFSHLIIIDFESTCWENEKHSPQEIIEFPAILMNTKTGEIESEFHYYLQPTEMPFLSHFCQQLTGITQIQVDNGIPLNLCLRKFTSWLNGLQKDKGIVCANDNINNTVDDRKMAAFVTWSDWDLGVCLHYEIKRKQIMRPPVLDRWIDLRATYRVTFFF</sequence>
<dbReference type="CDD" id="cd06133">
    <property type="entry name" value="ERI-1_3'hExo_like"/>
    <property type="match status" value="1"/>
</dbReference>
<dbReference type="GO" id="GO:0003676">
    <property type="term" value="F:nucleic acid binding"/>
    <property type="evidence" value="ECO:0007669"/>
    <property type="project" value="InterPro"/>
</dbReference>
<proteinExistence type="predicted"/>
<dbReference type="SUPFAM" id="SSF53098">
    <property type="entry name" value="Ribonuclease H-like"/>
    <property type="match status" value="1"/>
</dbReference>
<name>A0AAV2H737_LYMST</name>
<comment type="caution">
    <text evidence="5">The sequence shown here is derived from an EMBL/GenBank/DDBJ whole genome shotgun (WGS) entry which is preliminary data.</text>
</comment>
<keyword evidence="2" id="KW-0378">Hydrolase</keyword>
<dbReference type="InterPro" id="IPR047201">
    <property type="entry name" value="ERI-1_3'hExo-like"/>
</dbReference>
<evidence type="ECO:0000256" key="2">
    <source>
        <dbReference type="ARBA" id="ARBA00022801"/>
    </source>
</evidence>
<keyword evidence="6" id="KW-1185">Reference proteome</keyword>
<dbReference type="EMBL" id="CAXITT010000029">
    <property type="protein sequence ID" value="CAL1528279.1"/>
    <property type="molecule type" value="Genomic_DNA"/>
</dbReference>
<protein>
    <recommendedName>
        <fullName evidence="4">Exonuclease domain-containing protein</fullName>
    </recommendedName>
</protein>
<dbReference type="AlphaFoldDB" id="A0AAV2H737"/>
<dbReference type="InterPro" id="IPR036397">
    <property type="entry name" value="RNaseH_sf"/>
</dbReference>
<dbReference type="Pfam" id="PF00929">
    <property type="entry name" value="RNase_T"/>
    <property type="match status" value="1"/>
</dbReference>
<dbReference type="PANTHER" id="PTHR23044">
    <property type="entry name" value="3'-5' EXONUCLEASE ERI1-RELATED"/>
    <property type="match status" value="1"/>
</dbReference>